<dbReference type="PROSITE" id="PS50082">
    <property type="entry name" value="WD_REPEATS_2"/>
    <property type="match status" value="2"/>
</dbReference>
<dbReference type="GO" id="GO:0032040">
    <property type="term" value="C:small-subunit processome"/>
    <property type="evidence" value="ECO:0007669"/>
    <property type="project" value="InterPro"/>
</dbReference>
<evidence type="ECO:0000256" key="7">
    <source>
        <dbReference type="ARBA" id="ARBA00023242"/>
    </source>
</evidence>
<dbReference type="GO" id="GO:0045943">
    <property type="term" value="P:positive regulation of transcription by RNA polymerase I"/>
    <property type="evidence" value="ECO:0007669"/>
    <property type="project" value="InterPro"/>
</dbReference>
<dbReference type="InterPro" id="IPR057644">
    <property type="entry name" value="Beta-prop_WDR75_2nd"/>
</dbReference>
<dbReference type="AlphaFoldDB" id="A0AAV7KLL7"/>
<dbReference type="InterPro" id="IPR001680">
    <property type="entry name" value="WD40_rpt"/>
</dbReference>
<dbReference type="GO" id="GO:2000234">
    <property type="term" value="P:positive regulation of rRNA processing"/>
    <property type="evidence" value="ECO:0007669"/>
    <property type="project" value="TreeGrafter"/>
</dbReference>
<dbReference type="Pfam" id="PF23769">
    <property type="entry name" value="Beta-prop_WDR75_2nd"/>
    <property type="match status" value="1"/>
</dbReference>
<evidence type="ECO:0000256" key="1">
    <source>
        <dbReference type="ARBA" id="ARBA00004604"/>
    </source>
</evidence>
<comment type="caution">
    <text evidence="10">The sequence shown here is derived from an EMBL/GenBank/DDBJ whole genome shotgun (WGS) entry which is preliminary data.</text>
</comment>
<dbReference type="InterPro" id="IPR036322">
    <property type="entry name" value="WD40_repeat_dom_sf"/>
</dbReference>
<keyword evidence="11" id="KW-1185">Reference proteome</keyword>
<keyword evidence="7" id="KW-0539">Nucleus</keyword>
<evidence type="ECO:0000256" key="4">
    <source>
        <dbReference type="ARBA" id="ARBA00022574"/>
    </source>
</evidence>
<evidence type="ECO:0000256" key="3">
    <source>
        <dbReference type="ARBA" id="ARBA00022552"/>
    </source>
</evidence>
<gene>
    <name evidence="10" type="ORF">LOD99_13503</name>
</gene>
<dbReference type="PANTHER" id="PTHR44215:SF1">
    <property type="entry name" value="WD REPEAT-CONTAINING PROTEIN 75"/>
    <property type="match status" value="1"/>
</dbReference>
<dbReference type="Gene3D" id="2.130.10.10">
    <property type="entry name" value="YVTN repeat-like/Quinoprotein amine dehydrogenase"/>
    <property type="match status" value="3"/>
</dbReference>
<evidence type="ECO:0000256" key="2">
    <source>
        <dbReference type="ARBA" id="ARBA00022517"/>
    </source>
</evidence>
<dbReference type="Pfam" id="PF23869">
    <property type="entry name" value="Beta-prop_WDR75_1st"/>
    <property type="match status" value="1"/>
</dbReference>
<dbReference type="InterPro" id="IPR019775">
    <property type="entry name" value="WD40_repeat_CS"/>
</dbReference>
<dbReference type="InterPro" id="IPR011047">
    <property type="entry name" value="Quinoprotein_ADH-like_sf"/>
</dbReference>
<accession>A0AAV7KLL7</accession>
<protein>
    <submittedName>
        <fullName evidence="10">WD repeat-containing protein 75</fullName>
    </submittedName>
</protein>
<reference evidence="10 11" key="1">
    <citation type="journal article" date="2023" name="BMC Biol.">
        <title>The compact genome of the sponge Oopsacas minuta (Hexactinellida) is lacking key metazoan core genes.</title>
        <authorList>
            <person name="Santini S."/>
            <person name="Schenkelaars Q."/>
            <person name="Jourda C."/>
            <person name="Duchesne M."/>
            <person name="Belahbib H."/>
            <person name="Rocher C."/>
            <person name="Selva M."/>
            <person name="Riesgo A."/>
            <person name="Vervoort M."/>
            <person name="Leys S.P."/>
            <person name="Kodjabachian L."/>
            <person name="Le Bivic A."/>
            <person name="Borchiellini C."/>
            <person name="Claverie J.M."/>
            <person name="Renard E."/>
        </authorList>
    </citation>
    <scope>NUCLEOTIDE SEQUENCE [LARGE SCALE GENOMIC DNA]</scope>
    <source>
        <strain evidence="10">SPO-2</strain>
    </source>
</reference>
<proteinExistence type="predicted"/>
<dbReference type="PROSITE" id="PS00678">
    <property type="entry name" value="WD_REPEATS_1"/>
    <property type="match status" value="1"/>
</dbReference>
<dbReference type="InterPro" id="IPR015943">
    <property type="entry name" value="WD40/YVTN_repeat-like_dom_sf"/>
</dbReference>
<keyword evidence="2" id="KW-0690">Ribosome biogenesis</keyword>
<dbReference type="PANTHER" id="PTHR44215">
    <property type="entry name" value="WD REPEAT-CONTAINING PROTEIN 75"/>
    <property type="match status" value="1"/>
</dbReference>
<dbReference type="PROSITE" id="PS50294">
    <property type="entry name" value="WD_REPEATS_REGION"/>
    <property type="match status" value="1"/>
</dbReference>
<name>A0AAV7KLL7_9METZ</name>
<dbReference type="Pfam" id="PF00400">
    <property type="entry name" value="WD40"/>
    <property type="match status" value="1"/>
</dbReference>
<feature type="repeat" description="WD" evidence="8">
    <location>
        <begin position="237"/>
        <end position="278"/>
    </location>
</feature>
<feature type="domain" description="WD repeat-containing protein 75 second beta-propeller" evidence="9">
    <location>
        <begin position="340"/>
        <end position="632"/>
    </location>
</feature>
<sequence length="781" mass="88751">MSFSDSQTLTASKLAISLVTGNNLANSVLWSHDDTKIFTSNGPHILVFDTESGAIIHRFTRHNDDVIALIVNPSNSQQLLSTSIDGITHVWDINDFSYLLSIDFTRKIHAFTSNKDSTYILFGNGDVMKFPTKIFSNHGQEKLRKYLDSKPPTFTSRNSQILLLYTNQGRDYLITYDQKNLVIFTTHLQELHCYEKSHPITCITVSVNTPTLAYGSVSGRIYIWHNFISGDENITRLHWHSHSVLSLAFNCDGTYLMSGGEESVLVVWQVDTLKRQFRPRIGGEIRGIVPSNTDQYISVVTSDNVMKVFNSSNLELAFISKNLKYTPWPFGMTPCQNLDSLVLHSSPPGWIQVYHPVYQTRQFDIDVTTLNVVSRPQQVQLNYMLVTHVAISNDGLWMITCESRYDKREAFRELRLRFWYYNTTDKSYEQIMCVDRPHRAVCMISFSPVVSDPICASCGEEGDFRIWTLAEGKIADFSSRLWQCYATNSLFNSKASHCVFSPDAALLAVAYKNCISIWNTETVEHKHNLEAEQLRDDIRSLVFSYSGKDSYVLASTMDSIIVWDVFTCVVKWTCTIGNAFICTSLHTQFAVAISNDDILVFDPEVEKPIIELNTGVKSKVIDACFLGQGSTLAVYFLTEKQQIFCLHDVNELDFKTKNNNLPLKPDGLFSDLLIGPTYTPYVVEDTRLFKKADLSIFTTPCHVLPATKSYAWNVISAFLQQRDSIEDIGPKTEEIQVDSMDTDQVDRYVEHKMSGDSEEDGIIDFSWLDSFFRSSEFVLKT</sequence>
<dbReference type="SUPFAM" id="SSF50998">
    <property type="entry name" value="Quinoprotein alcohol dehydrogenase-like"/>
    <property type="match status" value="1"/>
</dbReference>
<evidence type="ECO:0000256" key="6">
    <source>
        <dbReference type="ARBA" id="ARBA00023163"/>
    </source>
</evidence>
<evidence type="ECO:0000256" key="8">
    <source>
        <dbReference type="PROSITE-ProRule" id="PRU00221"/>
    </source>
</evidence>
<dbReference type="Proteomes" id="UP001165289">
    <property type="component" value="Unassembled WGS sequence"/>
</dbReference>
<dbReference type="InterPro" id="IPR053826">
    <property type="entry name" value="WDR75"/>
</dbReference>
<dbReference type="EMBL" id="JAKMXF010000011">
    <property type="protein sequence ID" value="KAI6661630.1"/>
    <property type="molecule type" value="Genomic_DNA"/>
</dbReference>
<evidence type="ECO:0000259" key="9">
    <source>
        <dbReference type="Pfam" id="PF23769"/>
    </source>
</evidence>
<organism evidence="10 11">
    <name type="scientific">Oopsacas minuta</name>
    <dbReference type="NCBI Taxonomy" id="111878"/>
    <lineage>
        <taxon>Eukaryota</taxon>
        <taxon>Metazoa</taxon>
        <taxon>Porifera</taxon>
        <taxon>Hexactinellida</taxon>
        <taxon>Hexasterophora</taxon>
        <taxon>Lyssacinosida</taxon>
        <taxon>Leucopsacidae</taxon>
        <taxon>Oopsacas</taxon>
    </lineage>
</organism>
<comment type="subcellular location">
    <subcellularLocation>
        <location evidence="1">Nucleus</location>
        <location evidence="1">Nucleolus</location>
    </subcellularLocation>
</comment>
<keyword evidence="4 8" id="KW-0853">WD repeat</keyword>
<feature type="repeat" description="WD" evidence="8">
    <location>
        <begin position="59"/>
        <end position="101"/>
    </location>
</feature>
<keyword evidence="5" id="KW-0677">Repeat</keyword>
<evidence type="ECO:0000313" key="11">
    <source>
        <dbReference type="Proteomes" id="UP001165289"/>
    </source>
</evidence>
<dbReference type="SMART" id="SM00320">
    <property type="entry name" value="WD40"/>
    <property type="match status" value="8"/>
</dbReference>
<evidence type="ECO:0000256" key="5">
    <source>
        <dbReference type="ARBA" id="ARBA00022737"/>
    </source>
</evidence>
<keyword evidence="3" id="KW-0698">rRNA processing</keyword>
<evidence type="ECO:0000313" key="10">
    <source>
        <dbReference type="EMBL" id="KAI6661630.1"/>
    </source>
</evidence>
<keyword evidence="6" id="KW-0804">Transcription</keyword>
<dbReference type="SUPFAM" id="SSF50978">
    <property type="entry name" value="WD40 repeat-like"/>
    <property type="match status" value="1"/>
</dbReference>
<dbReference type="GO" id="GO:0003723">
    <property type="term" value="F:RNA binding"/>
    <property type="evidence" value="ECO:0007669"/>
    <property type="project" value="InterPro"/>
</dbReference>
<dbReference type="GO" id="GO:0006364">
    <property type="term" value="P:rRNA processing"/>
    <property type="evidence" value="ECO:0007669"/>
    <property type="project" value="UniProtKB-KW"/>
</dbReference>